<organism evidence="1 2">
    <name type="scientific">Hyalomma asiaticum</name>
    <name type="common">Tick</name>
    <dbReference type="NCBI Taxonomy" id="266040"/>
    <lineage>
        <taxon>Eukaryota</taxon>
        <taxon>Metazoa</taxon>
        <taxon>Ecdysozoa</taxon>
        <taxon>Arthropoda</taxon>
        <taxon>Chelicerata</taxon>
        <taxon>Arachnida</taxon>
        <taxon>Acari</taxon>
        <taxon>Parasitiformes</taxon>
        <taxon>Ixodida</taxon>
        <taxon>Ixodoidea</taxon>
        <taxon>Ixodidae</taxon>
        <taxon>Hyalomminae</taxon>
        <taxon>Hyalomma</taxon>
    </lineage>
</organism>
<keyword evidence="2" id="KW-1185">Reference proteome</keyword>
<proteinExistence type="predicted"/>
<evidence type="ECO:0000313" key="2">
    <source>
        <dbReference type="Proteomes" id="UP000821845"/>
    </source>
</evidence>
<comment type="caution">
    <text evidence="1">The sequence shown here is derived from an EMBL/GenBank/DDBJ whole genome shotgun (WGS) entry which is preliminary data.</text>
</comment>
<sequence length="160" mass="17705">MASASPVRSSSGRSPVRSPHRIFKKLEYQKLSKQTKQLVGNVYTQVRLTQPGLSVASVFRSVSQLTGVSERTVARLKADILKGTLKSPKRKRLRFAAQSPAKVTGKTSAAYYIRNETPTAEKILSKVIGDTDMGLPKQPSVRTMRRLLNDIGFAFRKAKT</sequence>
<dbReference type="Proteomes" id="UP000821845">
    <property type="component" value="Chromosome 1"/>
</dbReference>
<protein>
    <submittedName>
        <fullName evidence="1">Uncharacterized protein</fullName>
    </submittedName>
</protein>
<evidence type="ECO:0000313" key="1">
    <source>
        <dbReference type="EMBL" id="KAH6945255.1"/>
    </source>
</evidence>
<reference evidence="1" key="1">
    <citation type="submission" date="2020-05" db="EMBL/GenBank/DDBJ databases">
        <title>Large-scale comparative analyses of tick genomes elucidate their genetic diversity and vector capacities.</title>
        <authorList>
            <person name="Jia N."/>
            <person name="Wang J."/>
            <person name="Shi W."/>
            <person name="Du L."/>
            <person name="Sun Y."/>
            <person name="Zhan W."/>
            <person name="Jiang J."/>
            <person name="Wang Q."/>
            <person name="Zhang B."/>
            <person name="Ji P."/>
            <person name="Sakyi L.B."/>
            <person name="Cui X."/>
            <person name="Yuan T."/>
            <person name="Jiang B."/>
            <person name="Yang W."/>
            <person name="Lam T.T.-Y."/>
            <person name="Chang Q."/>
            <person name="Ding S."/>
            <person name="Wang X."/>
            <person name="Zhu J."/>
            <person name="Ruan X."/>
            <person name="Zhao L."/>
            <person name="Wei J."/>
            <person name="Que T."/>
            <person name="Du C."/>
            <person name="Cheng J."/>
            <person name="Dai P."/>
            <person name="Han X."/>
            <person name="Huang E."/>
            <person name="Gao Y."/>
            <person name="Liu J."/>
            <person name="Shao H."/>
            <person name="Ye R."/>
            <person name="Li L."/>
            <person name="Wei W."/>
            <person name="Wang X."/>
            <person name="Wang C."/>
            <person name="Yang T."/>
            <person name="Huo Q."/>
            <person name="Li W."/>
            <person name="Guo W."/>
            <person name="Chen H."/>
            <person name="Zhou L."/>
            <person name="Ni X."/>
            <person name="Tian J."/>
            <person name="Zhou Y."/>
            <person name="Sheng Y."/>
            <person name="Liu T."/>
            <person name="Pan Y."/>
            <person name="Xia L."/>
            <person name="Li J."/>
            <person name="Zhao F."/>
            <person name="Cao W."/>
        </authorList>
    </citation>
    <scope>NUCLEOTIDE SEQUENCE</scope>
    <source>
        <strain evidence="1">Hyas-2018</strain>
    </source>
</reference>
<dbReference type="EMBL" id="CM023481">
    <property type="protein sequence ID" value="KAH6945255.1"/>
    <property type="molecule type" value="Genomic_DNA"/>
</dbReference>
<name>A0ACB7TEL2_HYAAI</name>
<gene>
    <name evidence="1" type="ORF">HPB50_007683</name>
</gene>
<accession>A0ACB7TEL2</accession>